<evidence type="ECO:0000313" key="5">
    <source>
        <dbReference type="Proteomes" id="UP000663207"/>
    </source>
</evidence>
<dbReference type="RefSeq" id="WP_207380050.1">
    <property type="nucleotide sequence ID" value="NZ_CP071502.1"/>
</dbReference>
<dbReference type="InterPro" id="IPR027417">
    <property type="entry name" value="P-loop_NTPase"/>
</dbReference>
<dbReference type="InterPro" id="IPR003439">
    <property type="entry name" value="ABC_transporter-like_ATP-bd"/>
</dbReference>
<dbReference type="Gene3D" id="3.40.50.300">
    <property type="entry name" value="P-loop containing nucleotide triphosphate hydrolases"/>
    <property type="match status" value="1"/>
</dbReference>
<evidence type="ECO:0000259" key="3">
    <source>
        <dbReference type="PROSITE" id="PS50893"/>
    </source>
</evidence>
<evidence type="ECO:0000256" key="1">
    <source>
        <dbReference type="ARBA" id="ARBA00022741"/>
    </source>
</evidence>
<dbReference type="PANTHER" id="PTHR43158">
    <property type="entry name" value="SKFA PEPTIDE EXPORT ATP-BINDING PROTEIN SKFE"/>
    <property type="match status" value="1"/>
</dbReference>
<proteinExistence type="predicted"/>
<evidence type="ECO:0000256" key="2">
    <source>
        <dbReference type="ARBA" id="ARBA00022840"/>
    </source>
</evidence>
<accession>A0ABX7QYV3</accession>
<organism evidence="4 5">
    <name type="scientific">Shewanella sedimentimangrovi</name>
    <dbReference type="NCBI Taxonomy" id="2814293"/>
    <lineage>
        <taxon>Bacteria</taxon>
        <taxon>Pseudomonadati</taxon>
        <taxon>Pseudomonadota</taxon>
        <taxon>Gammaproteobacteria</taxon>
        <taxon>Alteromonadales</taxon>
        <taxon>Shewanellaceae</taxon>
        <taxon>Shewanella</taxon>
    </lineage>
</organism>
<dbReference type="EMBL" id="CP071502">
    <property type="protein sequence ID" value="QSX36719.1"/>
    <property type="molecule type" value="Genomic_DNA"/>
</dbReference>
<dbReference type="Pfam" id="PF00005">
    <property type="entry name" value="ABC_tran"/>
    <property type="match status" value="1"/>
</dbReference>
<feature type="domain" description="ABC transporter" evidence="3">
    <location>
        <begin position="2"/>
        <end position="195"/>
    </location>
</feature>
<keyword evidence="2 4" id="KW-0067">ATP-binding</keyword>
<name>A0ABX7QYV3_9GAMM</name>
<reference evidence="4 5" key="1">
    <citation type="submission" date="2021-03" db="EMBL/GenBank/DDBJ databases">
        <title>Novel species identification of genus Shewanella.</title>
        <authorList>
            <person name="Liu G."/>
            <person name="Zhang Q."/>
        </authorList>
    </citation>
    <scope>NUCLEOTIDE SEQUENCE [LARGE SCALE GENOMIC DNA]</scope>
    <source>
        <strain evidence="4 5">FJAT-52962</strain>
    </source>
</reference>
<dbReference type="Proteomes" id="UP000663207">
    <property type="component" value="Chromosome"/>
</dbReference>
<keyword evidence="1" id="KW-0547">Nucleotide-binding</keyword>
<gene>
    <name evidence="4" type="ORF">JYB85_15795</name>
</gene>
<dbReference type="InterPro" id="IPR017871">
    <property type="entry name" value="ABC_transporter-like_CS"/>
</dbReference>
<protein>
    <submittedName>
        <fullName evidence="4">ATP-binding cassette domain-containing protein</fullName>
    </submittedName>
</protein>
<dbReference type="PROSITE" id="PS50893">
    <property type="entry name" value="ABC_TRANSPORTER_2"/>
    <property type="match status" value="1"/>
</dbReference>
<dbReference type="SUPFAM" id="SSF52540">
    <property type="entry name" value="P-loop containing nucleoside triphosphate hydrolases"/>
    <property type="match status" value="1"/>
</dbReference>
<dbReference type="PROSITE" id="PS00211">
    <property type="entry name" value="ABC_TRANSPORTER_1"/>
    <property type="match status" value="1"/>
</dbReference>
<evidence type="ECO:0000313" key="4">
    <source>
        <dbReference type="EMBL" id="QSX36719.1"/>
    </source>
</evidence>
<sequence length="197" mass="21674">MLTITDLHFQLGQRQLFLGLNHSFEAPRCLLLGPNGIGKSSLLALIAGLYRPDAGQLLWQGKPLPQAPNQASLCSALVTLPGFMSARALLEYWRGQWQLAPEPMATLAQRLGLEIHLGQGISHLSSGNLQKLQLLMALARPSELLLLDEANSAMDQASREVFWQLLDDYPGQIIATSHEAEEFIEKGFEPSLRLSPP</sequence>
<dbReference type="GO" id="GO:0005524">
    <property type="term" value="F:ATP binding"/>
    <property type="evidence" value="ECO:0007669"/>
    <property type="project" value="UniProtKB-KW"/>
</dbReference>
<dbReference type="SMART" id="SM00382">
    <property type="entry name" value="AAA"/>
    <property type="match status" value="1"/>
</dbReference>
<dbReference type="InterPro" id="IPR003593">
    <property type="entry name" value="AAA+_ATPase"/>
</dbReference>
<dbReference type="PANTHER" id="PTHR43158:SF2">
    <property type="entry name" value="SKFA PEPTIDE EXPORT ATP-BINDING PROTEIN SKFE"/>
    <property type="match status" value="1"/>
</dbReference>
<keyword evidence="5" id="KW-1185">Reference proteome</keyword>